<evidence type="ECO:0000256" key="18">
    <source>
        <dbReference type="SAM" id="Phobius"/>
    </source>
</evidence>
<dbReference type="InterPro" id="IPR017441">
    <property type="entry name" value="Protein_kinase_ATP_BS"/>
</dbReference>
<dbReference type="SMART" id="SM00135">
    <property type="entry name" value="LY"/>
    <property type="match status" value="6"/>
</dbReference>
<evidence type="ECO:0000256" key="9">
    <source>
        <dbReference type="ARBA" id="ARBA00022989"/>
    </source>
</evidence>
<dbReference type="PROSITE" id="PS50011">
    <property type="entry name" value="PROTEIN_KINASE_DOM"/>
    <property type="match status" value="1"/>
</dbReference>
<dbReference type="GO" id="GO:0032006">
    <property type="term" value="P:regulation of TOR signaling"/>
    <property type="evidence" value="ECO:0007669"/>
    <property type="project" value="TreeGrafter"/>
</dbReference>
<evidence type="ECO:0000313" key="22">
    <source>
        <dbReference type="RefSeq" id="XP_022292757.1"/>
    </source>
</evidence>
<dbReference type="InterPro" id="IPR002011">
    <property type="entry name" value="Tyr_kinase_rcpt_2_CS"/>
</dbReference>
<comment type="subcellular location">
    <subcellularLocation>
        <location evidence="1">Membrane</location>
        <topology evidence="1">Single-pass membrane protein</topology>
    </subcellularLocation>
</comment>
<feature type="transmembrane region" description="Helical" evidence="18">
    <location>
        <begin position="1862"/>
        <end position="1885"/>
    </location>
</feature>
<feature type="compositionally biased region" description="Basic residues" evidence="17">
    <location>
        <begin position="2448"/>
        <end position="2458"/>
    </location>
</feature>
<feature type="domain" description="Fibronectin type-III" evidence="20">
    <location>
        <begin position="1759"/>
        <end position="1854"/>
    </location>
</feature>
<dbReference type="CDD" id="cd05044">
    <property type="entry name" value="PTKc_c-ros"/>
    <property type="match status" value="1"/>
</dbReference>
<protein>
    <recommendedName>
        <fullName evidence="16">Tyrosine-protein kinase receptor</fullName>
        <ecNumber evidence="16">2.7.10.1</ecNumber>
    </recommendedName>
</protein>
<dbReference type="InterPro" id="IPR011042">
    <property type="entry name" value="6-blade_b-propeller_TolB-like"/>
</dbReference>
<dbReference type="Gene3D" id="2.60.40.10">
    <property type="entry name" value="Immunoglobulins"/>
    <property type="match status" value="9"/>
</dbReference>
<gene>
    <name evidence="22" type="primary">LOC111103646</name>
</gene>
<keyword evidence="2 16" id="KW-0597">Phosphoprotein</keyword>
<name>A0A8B8AMJ8_CRAVI</name>
<feature type="domain" description="Fibronectin type-III" evidence="20">
    <location>
        <begin position="1548"/>
        <end position="1650"/>
    </location>
</feature>
<feature type="domain" description="Fibronectin type-III" evidence="20">
    <location>
        <begin position="571"/>
        <end position="670"/>
    </location>
</feature>
<dbReference type="SMART" id="SM00219">
    <property type="entry name" value="TyrKc"/>
    <property type="match status" value="1"/>
</dbReference>
<dbReference type="InterPro" id="IPR003961">
    <property type="entry name" value="FN3_dom"/>
</dbReference>
<dbReference type="InterPro" id="IPR050122">
    <property type="entry name" value="RTK"/>
</dbReference>
<dbReference type="SMART" id="SM00060">
    <property type="entry name" value="FN3"/>
    <property type="match status" value="9"/>
</dbReference>
<organism evidence="21 22">
    <name type="scientific">Crassostrea virginica</name>
    <name type="common">Eastern oyster</name>
    <dbReference type="NCBI Taxonomy" id="6565"/>
    <lineage>
        <taxon>Eukaryota</taxon>
        <taxon>Metazoa</taxon>
        <taxon>Spiralia</taxon>
        <taxon>Lophotrochozoa</taxon>
        <taxon>Mollusca</taxon>
        <taxon>Bivalvia</taxon>
        <taxon>Autobranchia</taxon>
        <taxon>Pteriomorphia</taxon>
        <taxon>Ostreida</taxon>
        <taxon>Ostreoidea</taxon>
        <taxon>Ostreidae</taxon>
        <taxon>Crassostrea</taxon>
    </lineage>
</organism>
<dbReference type="SUPFAM" id="SSF56112">
    <property type="entry name" value="Protein kinase-like (PK-like)"/>
    <property type="match status" value="1"/>
</dbReference>
<dbReference type="Gene3D" id="1.10.510.10">
    <property type="entry name" value="Transferase(Phosphotransferase) domain 1"/>
    <property type="match status" value="1"/>
</dbReference>
<keyword evidence="11" id="KW-0829">Tyrosine-protein kinase</keyword>
<dbReference type="InterPro" id="IPR006212">
    <property type="entry name" value="Furin_repeat"/>
</dbReference>
<feature type="region of interest" description="Disordered" evidence="17">
    <location>
        <begin position="2345"/>
        <end position="2391"/>
    </location>
</feature>
<keyword evidence="5" id="KW-0677">Repeat</keyword>
<evidence type="ECO:0000256" key="4">
    <source>
        <dbReference type="ARBA" id="ARBA00022692"/>
    </source>
</evidence>
<dbReference type="GeneID" id="111103646"/>
<keyword evidence="10 18" id="KW-0472">Membrane</keyword>
<keyword evidence="6 15" id="KW-0547">Nucleotide-binding</keyword>
<feature type="binding site" evidence="15">
    <location>
        <position position="1984"/>
    </location>
    <ligand>
        <name>ATP</name>
        <dbReference type="ChEBI" id="CHEBI:30616"/>
    </ligand>
</feature>
<feature type="domain" description="Fibronectin type-III" evidence="20">
    <location>
        <begin position="195"/>
        <end position="292"/>
    </location>
</feature>
<feature type="domain" description="Protein kinase" evidence="19">
    <location>
        <begin position="1949"/>
        <end position="2222"/>
    </location>
</feature>
<dbReference type="PANTHER" id="PTHR24416">
    <property type="entry name" value="TYROSINE-PROTEIN KINASE RECEPTOR"/>
    <property type="match status" value="1"/>
</dbReference>
<dbReference type="GO" id="GO:0005524">
    <property type="term" value="F:ATP binding"/>
    <property type="evidence" value="ECO:0007669"/>
    <property type="project" value="UniProtKB-UniRule"/>
</dbReference>
<dbReference type="PROSITE" id="PS50853">
    <property type="entry name" value="FN3"/>
    <property type="match status" value="8"/>
</dbReference>
<feature type="domain" description="Fibronectin type-III" evidence="20">
    <location>
        <begin position="949"/>
        <end position="1044"/>
    </location>
</feature>
<feature type="region of interest" description="Disordered" evidence="17">
    <location>
        <begin position="2431"/>
        <end position="2508"/>
    </location>
</feature>
<evidence type="ECO:0000256" key="11">
    <source>
        <dbReference type="ARBA" id="ARBA00023137"/>
    </source>
</evidence>
<evidence type="ECO:0000256" key="2">
    <source>
        <dbReference type="ARBA" id="ARBA00022553"/>
    </source>
</evidence>
<evidence type="ECO:0000256" key="17">
    <source>
        <dbReference type="SAM" id="MobiDB-lite"/>
    </source>
</evidence>
<dbReference type="InterPro" id="IPR013783">
    <property type="entry name" value="Ig-like_fold"/>
</dbReference>
<keyword evidence="12 16" id="KW-0675">Receptor</keyword>
<evidence type="ECO:0000256" key="1">
    <source>
        <dbReference type="ARBA" id="ARBA00004167"/>
    </source>
</evidence>
<sequence length="2643" mass="296740">MLRLLYSIQINSGRDVNDSYCHHECKVKQCQWGCKHYEVGPDSTCQDTCSQGWATQGNSTSKARSLQQEESQYCSDGCIKALQNYARQIRAMLPPLPVPELKNGMKSHSSLVLHWNTPRLSNVTYYVQARMPDTTSTWEITSAHWLDGGDINVTNLRPFVTYKFQILLVITPRDFMTSNESEPIITEPFGAPSEAPKIIEVSSPTPTVISVTWKPPLFTNGQLLGYYLTLTPVSPESKDKKLTLREVGPESTQWTFRQLESGQMYLVNVSATNSVGKGPAGSVNITTPSPEKLSTEDAAFLVLAQDNKVVKQNTELLLNYDPDTVLTLNSSKTVVNGIALDIHKQMLYVSDSTNTIYALGLGTPGQSRVIFPELPDPSAITLDWLRNILYVVNKNQILQCDVVTNNCRPASMTLSTVPVDVKVDPLNGYLYFTLGSDKQGLYRIDTGDITSHGPAPHSPVVIDNFMTFTLDFNNILIYFPDESQNSMRSSSLDGREITDIRKSRTQRAMFQNVVSMVYHNDLFYWTNGYNVLQEEYDAIQNTYYHNQLAMFADHFSGLNMLHKSVQPRPAPHSAPQALQALFRTTDVLLSWEPPKRLAYQGRGAWNTWSYDIMLLKPDHRPLQQISNVWNTTITLSNLDPNTLYQVKVRAKSDVGTGPWSALFRGRTLNADALTAQLLMIEPNPFGGGDLVAIDTIGEGRAKLAIIRGKVRDMTWSPRAVYMVTEEGNLLSYRPGYFAAMREDEVPQIVSVAYDWLAGKLYMSLSTNPGMIKRADVSDLSKQEFVTQGLASHMAIDAINGRLYWVTENSVESCLLNGERLVKHFFIPYFSGSKVISLTLNFDLGKLLWYVKSYDKQEIYMTDLIQGEARGEANRYQLIGTVNSIANDSVLQYHFHRIFWQNPEQQIILGDMDVNHTSVVSPARATIFLLRHHSLHPYPEGLTEATLRVIPSEVDPGSISCSGRWNRFRITWAPASVNHGSIFYEVSIQADQDKDVIVKTNQTWYEVEGFSPYSLLEVRVTGYTYWGYGKSSTARLHSPMSVPSKPLTPRVFVTQSKASLGSETCTGALFRWASPEVSNGVIDQYVVKFWDTSSNQLIKKALSHTARHFSLDNCLAQNVTYSFQVQACTKVGCSEMTEVKTATAKDLNPVPRVLLATGNNIQVMDVDNTHNIHTVVTGTSPLAVTYLQVSQDQRVFWVDYNGQLWENSSKGRKKLLDLDVSVTDMTIDWISRTVYIASVQKLNGTSIILSYQLDEGQQEVQVMRSGVEITSLVREPYSSTLFWTERPVDGSHSTLYHCPDDGVPSPTFSSRHLRSATAPCNCSVSVVGSVLALDHTRGTELEVLLYDEVKRAIVATDREGCHCREIVSSAQGFPPDLISVDHLLIYWYHRSENQLYSLDKGTGKLTQIAVPSIQSLEAYGSHLQPLPSDDCLNPEAYNGTLTMVRSSNVSLAVLLDSVSWPSSCSGISHPATKYIVYYRQTHRQEDRCQTTGQDCQKVESYSNEVTLTDLDPYTSYTIQGAASNYYTEYLSEALSRPFYFRTQVGVPSPPTNVNVTVDTPITVKVFWSPPVNPNGPAEQLRYMVKYSTQINNLHQVFNKTVKVVADSDRMYHYNLTNLQPGHTYQIRVLAGNLHGIFSDESQVLQVKTYENPGPIVLLNATHDWLSVSWTPPPDNSSHLHLFYYGKVVNKKVDMWTQSDTYLGMPDRTEVSKVYVKNFTHLEPNTDYAIRVKLAYRLSRNAQFFWPTNDLKFTYRTKAYVPGVPSVPQIDKLTSGYQVEWQPPRDNGQPILNYTLQFCGSESCLIVYEGNASHWVVDTSKVPQSQDVYFQVAATNSLGQGPFSANSTIFNYIDEVAAVDNMTVIAVILSIVFVIVLGAFVVVYFCIRRQQQLKQKPIHFTAVSRGPDMELATLRDLPAHTVQQNNALYTVNMIPTDSDIAALPHFRRDQLMLTKFLGSGAFGEVFEGVAKNILDDNSGKTKVAVKTLRKSASDQEKEEFLKEALLMSNFKHDHILGLLGVCLDNDPQFIILELMEGGDLLSFLRGNRPSAMNSVYLSLADLMKICVHVARGCSYLEEMHFVHRDLAARNCLVSSKNPREMVVKIGDFGLARDIYKNDYYRKEGEGLLPVRWMSPESLVDGVFTTQSDIWAFGVLSWEVLTFGQQPYQARTNIEVLHFVRSGGQLEQPENCPQDIFELMRKCWCTSPEDRPSFSTILKQLEEFHKNCAVLLTDYIVPVRNRSPNPEVGRWRDSYLYGHFAPPNLSFSSYIHPGKGFLGEQLSAYLRRQQLRPDHALCPGMDVVHEYLDVVDVVEDRGSGMYNTDYPVFNIEKAPTETQIATVGVVEGKSTHRPLTRSHGMTVPGYDPASPAKRRKRPDLKISLPSPEGYDETSGLYRKIHRATSFDSPDPQETEVDEEMLHYLNPRLHGAPSYLQLISDPNDPPPSAVHSKSRLSSHNSHHASLNSRHNSQSSQSYYRKYRSESQSSRHSSASTDIYSSPVGSNLNLDLPSNNGGKNCEYEQIHSVESFSGKYAPYMMTSPSIPEDDDDAFPEGYDYVDYPHRKLPKTAAYSVIRGTLQCLRNGYSEPSYSAMDVISNNNLNLLNNNLPSMQGVDNIPGGRTTGQGYPVDNAMFDYNDLIQASLV</sequence>
<evidence type="ECO:0000259" key="20">
    <source>
        <dbReference type="PROSITE" id="PS50853"/>
    </source>
</evidence>
<dbReference type="CDD" id="cd00064">
    <property type="entry name" value="FU"/>
    <property type="match status" value="1"/>
</dbReference>
<dbReference type="InterPro" id="IPR011009">
    <property type="entry name" value="Kinase-like_dom_sf"/>
</dbReference>
<reference evidence="22" key="1">
    <citation type="submission" date="2025-08" db="UniProtKB">
        <authorList>
            <consortium name="RefSeq"/>
        </authorList>
    </citation>
    <scope>IDENTIFICATION</scope>
    <source>
        <tissue evidence="22">Whole sample</tissue>
    </source>
</reference>
<dbReference type="InterPro" id="IPR036116">
    <property type="entry name" value="FN3_sf"/>
</dbReference>
<evidence type="ECO:0000259" key="19">
    <source>
        <dbReference type="PROSITE" id="PS50011"/>
    </source>
</evidence>
<evidence type="ECO:0000313" key="21">
    <source>
        <dbReference type="Proteomes" id="UP000694844"/>
    </source>
</evidence>
<dbReference type="PROSITE" id="PS00109">
    <property type="entry name" value="PROTEIN_KINASE_TYR"/>
    <property type="match status" value="1"/>
</dbReference>
<dbReference type="PROSITE" id="PS00107">
    <property type="entry name" value="PROTEIN_KINASE_ATP"/>
    <property type="match status" value="1"/>
</dbReference>
<dbReference type="RefSeq" id="XP_022292757.1">
    <property type="nucleotide sequence ID" value="XM_022437049.1"/>
</dbReference>
<dbReference type="InterPro" id="IPR008266">
    <property type="entry name" value="Tyr_kinase_AS"/>
</dbReference>
<dbReference type="GO" id="GO:0005886">
    <property type="term" value="C:plasma membrane"/>
    <property type="evidence" value="ECO:0007669"/>
    <property type="project" value="TreeGrafter"/>
</dbReference>
<dbReference type="InterPro" id="IPR020635">
    <property type="entry name" value="Tyr_kinase_cat_dom"/>
</dbReference>
<dbReference type="Proteomes" id="UP000694844">
    <property type="component" value="Chromosome 7"/>
</dbReference>
<evidence type="ECO:0000256" key="15">
    <source>
        <dbReference type="PROSITE-ProRule" id="PRU10141"/>
    </source>
</evidence>
<keyword evidence="9 18" id="KW-1133">Transmembrane helix</keyword>
<evidence type="ECO:0000256" key="16">
    <source>
        <dbReference type="RuleBase" id="RU000312"/>
    </source>
</evidence>
<evidence type="ECO:0000256" key="10">
    <source>
        <dbReference type="ARBA" id="ARBA00023136"/>
    </source>
</evidence>
<evidence type="ECO:0000256" key="14">
    <source>
        <dbReference type="ARBA" id="ARBA00051243"/>
    </source>
</evidence>
<dbReference type="PANTHER" id="PTHR24416:SF527">
    <property type="entry name" value="PROTO-ONCOGENE TYROSINE-PROTEIN KINASE ROS"/>
    <property type="match status" value="1"/>
</dbReference>
<dbReference type="Gene3D" id="2.120.10.30">
    <property type="entry name" value="TolB, C-terminal domain"/>
    <property type="match status" value="3"/>
</dbReference>
<keyword evidence="21" id="KW-1185">Reference proteome</keyword>
<comment type="catalytic activity">
    <reaction evidence="14 16">
        <text>L-tyrosyl-[protein] + ATP = O-phospho-L-tyrosyl-[protein] + ADP + H(+)</text>
        <dbReference type="Rhea" id="RHEA:10596"/>
        <dbReference type="Rhea" id="RHEA-COMP:10136"/>
        <dbReference type="Rhea" id="RHEA-COMP:20101"/>
        <dbReference type="ChEBI" id="CHEBI:15378"/>
        <dbReference type="ChEBI" id="CHEBI:30616"/>
        <dbReference type="ChEBI" id="CHEBI:46858"/>
        <dbReference type="ChEBI" id="CHEBI:61978"/>
        <dbReference type="ChEBI" id="CHEBI:456216"/>
        <dbReference type="EC" id="2.7.10.1"/>
    </reaction>
</comment>
<keyword evidence="7" id="KW-0418">Kinase</keyword>
<comment type="similarity">
    <text evidence="16">Belongs to the protein kinase superfamily. Tyr protein kinase family. Insulin receptor subfamily.</text>
</comment>
<feature type="domain" description="Fibronectin type-III" evidence="20">
    <location>
        <begin position="1053"/>
        <end position="1146"/>
    </location>
</feature>
<dbReference type="OrthoDB" id="65481at2759"/>
<dbReference type="Pfam" id="PF00041">
    <property type="entry name" value="fn3"/>
    <property type="match status" value="4"/>
</dbReference>
<evidence type="ECO:0000256" key="7">
    <source>
        <dbReference type="ARBA" id="ARBA00022777"/>
    </source>
</evidence>
<evidence type="ECO:0000256" key="6">
    <source>
        <dbReference type="ARBA" id="ARBA00022741"/>
    </source>
</evidence>
<dbReference type="FunFam" id="1.10.510.10:FF:000341">
    <property type="entry name" value="Tyrosine-protein kinase receptor"/>
    <property type="match status" value="1"/>
</dbReference>
<evidence type="ECO:0000256" key="12">
    <source>
        <dbReference type="ARBA" id="ARBA00023170"/>
    </source>
</evidence>
<dbReference type="InterPro" id="IPR001245">
    <property type="entry name" value="Ser-Thr/Tyr_kinase_cat_dom"/>
</dbReference>
<feature type="compositionally biased region" description="Polar residues" evidence="17">
    <location>
        <begin position="2492"/>
        <end position="2508"/>
    </location>
</feature>
<dbReference type="Pfam" id="PF07714">
    <property type="entry name" value="PK_Tyr_Ser-Thr"/>
    <property type="match status" value="1"/>
</dbReference>
<keyword evidence="3" id="KW-0808">Transferase</keyword>
<dbReference type="GO" id="GO:0004714">
    <property type="term" value="F:transmembrane receptor protein tyrosine kinase activity"/>
    <property type="evidence" value="ECO:0007669"/>
    <property type="project" value="UniProtKB-EC"/>
</dbReference>
<keyword evidence="8 15" id="KW-0067">ATP-binding</keyword>
<dbReference type="PRINTS" id="PR00109">
    <property type="entry name" value="TYRKINASE"/>
</dbReference>
<feature type="compositionally biased region" description="Low complexity" evidence="17">
    <location>
        <begin position="2459"/>
        <end position="2491"/>
    </location>
</feature>
<feature type="domain" description="Fibronectin type-III" evidence="20">
    <location>
        <begin position="1439"/>
        <end position="1544"/>
    </location>
</feature>
<proteinExistence type="inferred from homology"/>
<evidence type="ECO:0000256" key="5">
    <source>
        <dbReference type="ARBA" id="ARBA00022737"/>
    </source>
</evidence>
<keyword evidence="4 16" id="KW-0812">Transmembrane</keyword>
<evidence type="ECO:0000256" key="3">
    <source>
        <dbReference type="ARBA" id="ARBA00022679"/>
    </source>
</evidence>
<dbReference type="GO" id="GO:0043235">
    <property type="term" value="C:receptor complex"/>
    <property type="evidence" value="ECO:0007669"/>
    <property type="project" value="TreeGrafter"/>
</dbReference>
<dbReference type="EC" id="2.7.10.1" evidence="16"/>
<keyword evidence="13" id="KW-0325">Glycoprotein</keyword>
<feature type="domain" description="Fibronectin type-III" evidence="20">
    <location>
        <begin position="94"/>
        <end position="194"/>
    </location>
</feature>
<evidence type="ECO:0000256" key="8">
    <source>
        <dbReference type="ARBA" id="ARBA00022840"/>
    </source>
</evidence>
<dbReference type="SUPFAM" id="SSF49265">
    <property type="entry name" value="Fibronectin type III"/>
    <property type="match status" value="5"/>
</dbReference>
<dbReference type="Gene3D" id="3.30.200.20">
    <property type="entry name" value="Phosphorylase Kinase, domain 1"/>
    <property type="match status" value="1"/>
</dbReference>
<evidence type="ECO:0000256" key="13">
    <source>
        <dbReference type="ARBA" id="ARBA00023180"/>
    </source>
</evidence>
<dbReference type="InterPro" id="IPR000719">
    <property type="entry name" value="Prot_kinase_dom"/>
</dbReference>
<accession>A0A8B8AMJ8</accession>
<dbReference type="GO" id="GO:0007169">
    <property type="term" value="P:cell surface receptor protein tyrosine kinase signaling pathway"/>
    <property type="evidence" value="ECO:0007669"/>
    <property type="project" value="InterPro"/>
</dbReference>
<dbReference type="CDD" id="cd00063">
    <property type="entry name" value="FN3"/>
    <property type="match status" value="9"/>
</dbReference>
<dbReference type="InterPro" id="IPR000033">
    <property type="entry name" value="LDLR_classB_rpt"/>
</dbReference>
<dbReference type="SUPFAM" id="SSF63825">
    <property type="entry name" value="YWTD domain"/>
    <property type="match status" value="3"/>
</dbReference>
<dbReference type="PROSITE" id="PS00239">
    <property type="entry name" value="RECEPTOR_TYR_KIN_II"/>
    <property type="match status" value="1"/>
</dbReference>